<dbReference type="PANTHER" id="PTHR32251">
    <property type="entry name" value="3-OXO-5-ALPHA-STEROID 4-DEHYDROGENASE"/>
    <property type="match status" value="1"/>
</dbReference>
<evidence type="ECO:0000313" key="3">
    <source>
        <dbReference type="Proteomes" id="UP000006701"/>
    </source>
</evidence>
<keyword evidence="1" id="KW-0472">Membrane</keyword>
<organism evidence="2 3">
    <name type="scientific">Aspergillus clavatus (strain ATCC 1007 / CBS 513.65 / DSM 816 / NCTC 3887 / NRRL 1 / QM 1276 / 107)</name>
    <dbReference type="NCBI Taxonomy" id="344612"/>
    <lineage>
        <taxon>Eukaryota</taxon>
        <taxon>Fungi</taxon>
        <taxon>Dikarya</taxon>
        <taxon>Ascomycota</taxon>
        <taxon>Pezizomycotina</taxon>
        <taxon>Eurotiomycetes</taxon>
        <taxon>Eurotiomycetidae</taxon>
        <taxon>Eurotiales</taxon>
        <taxon>Aspergillaceae</taxon>
        <taxon>Aspergillus</taxon>
        <taxon>Aspergillus subgen. Fumigati</taxon>
    </lineage>
</organism>
<dbReference type="OMA" id="LNAWWSA"/>
<dbReference type="PANTHER" id="PTHR32251:SF15">
    <property type="entry name" value="3-OXO-5-ALPHA-STEROID 4-DEHYDROGENASE (DUF1295)"/>
    <property type="match status" value="1"/>
</dbReference>
<dbReference type="HOGENOM" id="CLU_043418_2_0_1"/>
<reference evidence="2 3" key="1">
    <citation type="journal article" date="2008" name="PLoS Genet.">
        <title>Genomic islands in the pathogenic filamentous fungus Aspergillus fumigatus.</title>
        <authorList>
            <person name="Fedorova N.D."/>
            <person name="Khaldi N."/>
            <person name="Joardar V.S."/>
            <person name="Maiti R."/>
            <person name="Amedeo P."/>
            <person name="Anderson M.J."/>
            <person name="Crabtree J."/>
            <person name="Silva J.C."/>
            <person name="Badger J.H."/>
            <person name="Albarraq A."/>
            <person name="Angiuoli S."/>
            <person name="Bussey H."/>
            <person name="Bowyer P."/>
            <person name="Cotty P.J."/>
            <person name="Dyer P.S."/>
            <person name="Egan A."/>
            <person name="Galens K."/>
            <person name="Fraser-Liggett C.M."/>
            <person name="Haas B.J."/>
            <person name="Inman J.M."/>
            <person name="Kent R."/>
            <person name="Lemieux S."/>
            <person name="Malavazi I."/>
            <person name="Orvis J."/>
            <person name="Roemer T."/>
            <person name="Ronning C.M."/>
            <person name="Sundaram J.P."/>
            <person name="Sutton G."/>
            <person name="Turner G."/>
            <person name="Venter J.C."/>
            <person name="White O.R."/>
            <person name="Whitty B.R."/>
            <person name="Youngman P."/>
            <person name="Wolfe K.H."/>
            <person name="Goldman G.H."/>
            <person name="Wortman J.R."/>
            <person name="Jiang B."/>
            <person name="Denning D.W."/>
            <person name="Nierman W.C."/>
        </authorList>
    </citation>
    <scope>NUCLEOTIDE SEQUENCE [LARGE SCALE GENOMIC DNA]</scope>
    <source>
        <strain evidence="3">ATCC 1007 / CBS 513.65 / DSM 816 / NCTC 3887 / NRRL 1</strain>
    </source>
</reference>
<dbReference type="GO" id="GO:0016020">
    <property type="term" value="C:membrane"/>
    <property type="evidence" value="ECO:0007669"/>
    <property type="project" value="TreeGrafter"/>
</dbReference>
<keyword evidence="1" id="KW-1133">Transmembrane helix</keyword>
<keyword evidence="3" id="KW-1185">Reference proteome</keyword>
<dbReference type="VEuPathDB" id="FungiDB:ACLA_059170"/>
<dbReference type="EMBL" id="DS026990">
    <property type="protein sequence ID" value="EAW15254.1"/>
    <property type="molecule type" value="Genomic_DNA"/>
</dbReference>
<dbReference type="KEGG" id="act:ACLA_059170"/>
<sequence length="323" mass="36338">MPKHNTQAKLNIQTSAQVALNGTSNSPFSLPSPSTLHLSYLAPKATNRVEIKDWAWPVSQVSNAWWSAVGESKFTTFSSAMQAIPWTEKVMLGCVTAWESRLSYRIASRSIARGRDDPRYEELKHRDPEFWKAALFKIFLPEAAFSTLISLPFTLPFRENESSVAFSPGTSDVLRALGVGLFSAGFAMETMADTQLELHRQGRTDLRRHVVWSIFYLGETLVHLSFVLLNAGNIFNLLTLIGPVANYIFLRVIGGDAQNEASQEERYKMEDPHMYAQLQTWRREKNSFWPGLQKLTNPWTWAVVASGLGGVVVEEAIRTSLVR</sequence>
<protein>
    <submittedName>
        <fullName evidence="2">DUF1295 domain protein</fullName>
    </submittedName>
</protein>
<feature type="transmembrane region" description="Helical" evidence="1">
    <location>
        <begin position="210"/>
        <end position="228"/>
    </location>
</feature>
<dbReference type="AlphaFoldDB" id="A1C4B4"/>
<dbReference type="eggNOG" id="ENOG502RWJV">
    <property type="taxonomic scope" value="Eukaryota"/>
</dbReference>
<dbReference type="OrthoDB" id="67965at2759"/>
<gene>
    <name evidence="2" type="ORF">ACLA_059170</name>
</gene>
<dbReference type="RefSeq" id="XP_001276680.1">
    <property type="nucleotide sequence ID" value="XM_001276679.1"/>
</dbReference>
<dbReference type="InterPro" id="IPR010721">
    <property type="entry name" value="UstE-like"/>
</dbReference>
<accession>A1C4B4</accession>
<dbReference type="GeneID" id="4708916"/>
<keyword evidence="1" id="KW-0812">Transmembrane</keyword>
<evidence type="ECO:0000313" key="2">
    <source>
        <dbReference type="EMBL" id="EAW15254.1"/>
    </source>
</evidence>
<name>A1C4B4_ASPCL</name>
<dbReference type="Proteomes" id="UP000006701">
    <property type="component" value="Unassembled WGS sequence"/>
</dbReference>
<dbReference type="Pfam" id="PF06966">
    <property type="entry name" value="DUF1295"/>
    <property type="match status" value="1"/>
</dbReference>
<proteinExistence type="predicted"/>
<evidence type="ECO:0000256" key="1">
    <source>
        <dbReference type="SAM" id="Phobius"/>
    </source>
</evidence>